<dbReference type="AlphaFoldDB" id="A0A9X2YDU3"/>
<protein>
    <submittedName>
        <fullName evidence="2">DUF3703 domain-containing protein</fullName>
    </submittedName>
</protein>
<organism evidence="2 3">
    <name type="scientific">Mycolicibacterium rufum</name>
    <dbReference type="NCBI Taxonomy" id="318424"/>
    <lineage>
        <taxon>Bacteria</taxon>
        <taxon>Bacillati</taxon>
        <taxon>Actinomycetota</taxon>
        <taxon>Actinomycetes</taxon>
        <taxon>Mycobacteriales</taxon>
        <taxon>Mycobacteriaceae</taxon>
        <taxon>Mycolicibacterium</taxon>
    </lineage>
</organism>
<dbReference type="EMBL" id="JACKRN010000638">
    <property type="protein sequence ID" value="MCV7072052.1"/>
    <property type="molecule type" value="Genomic_DNA"/>
</dbReference>
<dbReference type="InterPro" id="IPR022172">
    <property type="entry name" value="DUF3703"/>
</dbReference>
<evidence type="ECO:0000256" key="1">
    <source>
        <dbReference type="SAM" id="MobiDB-lite"/>
    </source>
</evidence>
<sequence>MVRPRNAFAAANRPTAEPELVLSSTAHTRRLCRSGAAPSRRPREAYRREMAAAKRTPSAKQRWRRWERAHIVSQPDPWPHTYNHAAMRALALRQRDRREAFGQVVRLIVAAPGSLTGRYPGGNTGRVGAGLMTPWAAPAALAALVGGRRD</sequence>
<accession>A0A9X2YDU3</accession>
<comment type="caution">
    <text evidence="2">The sequence shown here is derived from an EMBL/GenBank/DDBJ whole genome shotgun (WGS) entry which is preliminary data.</text>
</comment>
<evidence type="ECO:0000313" key="3">
    <source>
        <dbReference type="Proteomes" id="UP001140272"/>
    </source>
</evidence>
<gene>
    <name evidence="2" type="ORF">H7H73_18360</name>
</gene>
<proteinExistence type="predicted"/>
<feature type="compositionally biased region" description="Basic and acidic residues" evidence="1">
    <location>
        <begin position="41"/>
        <end position="52"/>
    </location>
</feature>
<reference evidence="2" key="1">
    <citation type="submission" date="2020-07" db="EMBL/GenBank/DDBJ databases">
        <authorList>
            <person name="Pettersson B.M.F."/>
            <person name="Behra P.R.K."/>
            <person name="Ramesh M."/>
            <person name="Das S."/>
            <person name="Dasgupta S."/>
            <person name="Kirsebom L.A."/>
        </authorList>
    </citation>
    <scope>NUCLEOTIDE SEQUENCE</scope>
    <source>
        <strain evidence="2">DSM 45406</strain>
    </source>
</reference>
<dbReference type="Pfam" id="PF12487">
    <property type="entry name" value="DUF3703"/>
    <property type="match status" value="1"/>
</dbReference>
<evidence type="ECO:0000313" key="2">
    <source>
        <dbReference type="EMBL" id="MCV7072052.1"/>
    </source>
</evidence>
<dbReference type="Proteomes" id="UP001140272">
    <property type="component" value="Unassembled WGS sequence"/>
</dbReference>
<name>A0A9X2YDU3_9MYCO</name>
<feature type="region of interest" description="Disordered" evidence="1">
    <location>
        <begin position="33"/>
        <end position="61"/>
    </location>
</feature>
<reference evidence="2" key="2">
    <citation type="journal article" date="2022" name="BMC Genomics">
        <title>Comparative genome analysis of mycobacteria focusing on tRNA and non-coding RNA.</title>
        <authorList>
            <person name="Behra P.R.K."/>
            <person name="Pettersson B.M.F."/>
            <person name="Ramesh M."/>
            <person name="Das S."/>
            <person name="Dasgupta S."/>
            <person name="Kirsebom L.A."/>
        </authorList>
    </citation>
    <scope>NUCLEOTIDE SEQUENCE</scope>
    <source>
        <strain evidence="2">DSM 45406</strain>
    </source>
</reference>